<accession>A0ABT7PSX2</accession>
<proteinExistence type="predicted"/>
<dbReference type="EMBL" id="JASZZN010000207">
    <property type="protein sequence ID" value="MDM4019597.1"/>
    <property type="molecule type" value="Genomic_DNA"/>
</dbReference>
<dbReference type="Proteomes" id="UP001239462">
    <property type="component" value="Unassembled WGS sequence"/>
</dbReference>
<sequence length="65" mass="7008">PTELHSPGLYFISVVALNPYSPSGTQTSLRSHPKRLPVWALVACSFSACLLSLLTYLISTSDTQA</sequence>
<keyword evidence="1" id="KW-0812">Transmembrane</keyword>
<evidence type="ECO:0000256" key="1">
    <source>
        <dbReference type="SAM" id="Phobius"/>
    </source>
</evidence>
<feature type="transmembrane region" description="Helical" evidence="1">
    <location>
        <begin position="38"/>
        <end position="58"/>
    </location>
</feature>
<gene>
    <name evidence="2" type="ORF">QTN89_29355</name>
</gene>
<comment type="caution">
    <text evidence="2">The sequence shown here is derived from an EMBL/GenBank/DDBJ whole genome shotgun (WGS) entry which is preliminary data.</text>
</comment>
<organism evidence="2 3">
    <name type="scientific">Roseiconus lacunae</name>
    <dbReference type="NCBI Taxonomy" id="2605694"/>
    <lineage>
        <taxon>Bacteria</taxon>
        <taxon>Pseudomonadati</taxon>
        <taxon>Planctomycetota</taxon>
        <taxon>Planctomycetia</taxon>
        <taxon>Pirellulales</taxon>
        <taxon>Pirellulaceae</taxon>
        <taxon>Roseiconus</taxon>
    </lineage>
</organism>
<evidence type="ECO:0000313" key="3">
    <source>
        <dbReference type="Proteomes" id="UP001239462"/>
    </source>
</evidence>
<reference evidence="2 3" key="1">
    <citation type="submission" date="2023-06" db="EMBL/GenBank/DDBJ databases">
        <title>Roseiconus lacunae JC819 isolated from Gulf of Mannar region, Tamil Nadu.</title>
        <authorList>
            <person name="Pk S."/>
            <person name="Ch S."/>
            <person name="Ch V.R."/>
        </authorList>
    </citation>
    <scope>NUCLEOTIDE SEQUENCE [LARGE SCALE GENOMIC DNA]</scope>
    <source>
        <strain evidence="2 3">JC819</strain>
    </source>
</reference>
<keyword evidence="3" id="KW-1185">Reference proteome</keyword>
<keyword evidence="1" id="KW-0472">Membrane</keyword>
<name>A0ABT7PSX2_9BACT</name>
<feature type="non-terminal residue" evidence="2">
    <location>
        <position position="1"/>
    </location>
</feature>
<keyword evidence="1" id="KW-1133">Transmembrane helix</keyword>
<evidence type="ECO:0000313" key="2">
    <source>
        <dbReference type="EMBL" id="MDM4019597.1"/>
    </source>
</evidence>
<protein>
    <submittedName>
        <fullName evidence="2">Uncharacterized protein</fullName>
    </submittedName>
</protein>
<dbReference type="RefSeq" id="WP_289167716.1">
    <property type="nucleotide sequence ID" value="NZ_JASZZN010000207.1"/>
</dbReference>